<dbReference type="InterPro" id="IPR009057">
    <property type="entry name" value="Homeodomain-like_sf"/>
</dbReference>
<evidence type="ECO:0000256" key="1">
    <source>
        <dbReference type="ARBA" id="ARBA00023125"/>
    </source>
</evidence>
<dbReference type="EMBL" id="JACIDS010000001">
    <property type="protein sequence ID" value="MBB3929589.1"/>
    <property type="molecule type" value="Genomic_DNA"/>
</dbReference>
<name>A0A840AGV7_9HYPH</name>
<evidence type="ECO:0000313" key="5">
    <source>
        <dbReference type="Proteomes" id="UP000553963"/>
    </source>
</evidence>
<dbReference type="Proteomes" id="UP000553963">
    <property type="component" value="Unassembled WGS sequence"/>
</dbReference>
<feature type="DNA-binding region" description="H-T-H motif" evidence="2">
    <location>
        <begin position="32"/>
        <end position="51"/>
    </location>
</feature>
<comment type="caution">
    <text evidence="4">The sequence shown here is derived from an EMBL/GenBank/DDBJ whole genome shotgun (WGS) entry which is preliminary data.</text>
</comment>
<feature type="domain" description="HTH tetR-type" evidence="3">
    <location>
        <begin position="9"/>
        <end position="69"/>
    </location>
</feature>
<dbReference type="Pfam" id="PF00440">
    <property type="entry name" value="TetR_N"/>
    <property type="match status" value="1"/>
</dbReference>
<dbReference type="PANTHER" id="PTHR30055:SF200">
    <property type="entry name" value="HTH-TYPE TRANSCRIPTIONAL REPRESSOR BDCR"/>
    <property type="match status" value="1"/>
</dbReference>
<dbReference type="PANTHER" id="PTHR30055">
    <property type="entry name" value="HTH-TYPE TRANSCRIPTIONAL REGULATOR RUTR"/>
    <property type="match status" value="1"/>
</dbReference>
<keyword evidence="5" id="KW-1185">Reference proteome</keyword>
<dbReference type="InterPro" id="IPR050109">
    <property type="entry name" value="HTH-type_TetR-like_transc_reg"/>
</dbReference>
<dbReference type="InterPro" id="IPR023772">
    <property type="entry name" value="DNA-bd_HTH_TetR-type_CS"/>
</dbReference>
<dbReference type="PRINTS" id="PR00455">
    <property type="entry name" value="HTHTETR"/>
</dbReference>
<evidence type="ECO:0000313" key="4">
    <source>
        <dbReference type="EMBL" id="MBB3929589.1"/>
    </source>
</evidence>
<dbReference type="PROSITE" id="PS01081">
    <property type="entry name" value="HTH_TETR_1"/>
    <property type="match status" value="1"/>
</dbReference>
<dbReference type="GO" id="GO:0000976">
    <property type="term" value="F:transcription cis-regulatory region binding"/>
    <property type="evidence" value="ECO:0007669"/>
    <property type="project" value="TreeGrafter"/>
</dbReference>
<keyword evidence="1 2" id="KW-0238">DNA-binding</keyword>
<evidence type="ECO:0000256" key="2">
    <source>
        <dbReference type="PROSITE-ProRule" id="PRU00335"/>
    </source>
</evidence>
<dbReference type="InterPro" id="IPR001647">
    <property type="entry name" value="HTH_TetR"/>
</dbReference>
<sequence>MPPRRASHPDRAGEIIASAARLFREKGVRAVSIDEIVQGAGIAKGTFYLYFKTKDELLAKLAGAVVLQIAQAAELAGRGQGTALDRFAAAVVAMQHVDRAEQYLVDALNHPENSALHDLANIALVRQVAPVLAAIVEQGKIEGVFDVEDELATLEFLLAGQAALLGGGRFNWSPEEHAVRLRATMIIVERALGAPKGALLQRLASLG</sequence>
<dbReference type="GO" id="GO:0003700">
    <property type="term" value="F:DNA-binding transcription factor activity"/>
    <property type="evidence" value="ECO:0007669"/>
    <property type="project" value="TreeGrafter"/>
</dbReference>
<dbReference type="SUPFAM" id="SSF46689">
    <property type="entry name" value="Homeodomain-like"/>
    <property type="match status" value="1"/>
</dbReference>
<dbReference type="Pfam" id="PF21303">
    <property type="entry name" value="TetR_C_39"/>
    <property type="match status" value="1"/>
</dbReference>
<protein>
    <submittedName>
        <fullName evidence="4">AcrR family transcriptional regulator</fullName>
    </submittedName>
</protein>
<dbReference type="PROSITE" id="PS50977">
    <property type="entry name" value="HTH_TETR_2"/>
    <property type="match status" value="1"/>
</dbReference>
<dbReference type="InterPro" id="IPR049149">
    <property type="entry name" value="TetR/AcrR_C"/>
</dbReference>
<dbReference type="RefSeq" id="WP_183397230.1">
    <property type="nucleotide sequence ID" value="NZ_JACIDS010000001.1"/>
</dbReference>
<gene>
    <name evidence="4" type="ORF">GGR25_000608</name>
</gene>
<dbReference type="AlphaFoldDB" id="A0A840AGV7"/>
<accession>A0A840AGV7</accession>
<evidence type="ECO:0000259" key="3">
    <source>
        <dbReference type="PROSITE" id="PS50977"/>
    </source>
</evidence>
<proteinExistence type="predicted"/>
<organism evidence="4 5">
    <name type="scientific">Kaistia hirudinis</name>
    <dbReference type="NCBI Taxonomy" id="1293440"/>
    <lineage>
        <taxon>Bacteria</taxon>
        <taxon>Pseudomonadati</taxon>
        <taxon>Pseudomonadota</taxon>
        <taxon>Alphaproteobacteria</taxon>
        <taxon>Hyphomicrobiales</taxon>
        <taxon>Kaistiaceae</taxon>
        <taxon>Kaistia</taxon>
    </lineage>
</organism>
<reference evidence="4 5" key="1">
    <citation type="submission" date="2020-08" db="EMBL/GenBank/DDBJ databases">
        <title>Genomic Encyclopedia of Type Strains, Phase IV (KMG-IV): sequencing the most valuable type-strain genomes for metagenomic binning, comparative biology and taxonomic classification.</title>
        <authorList>
            <person name="Goeker M."/>
        </authorList>
    </citation>
    <scope>NUCLEOTIDE SEQUENCE [LARGE SCALE GENOMIC DNA]</scope>
    <source>
        <strain evidence="4 5">DSM 25966</strain>
    </source>
</reference>
<dbReference type="Gene3D" id="1.10.357.10">
    <property type="entry name" value="Tetracycline Repressor, domain 2"/>
    <property type="match status" value="1"/>
</dbReference>